<feature type="chain" id="PRO_5046357262" description="DUF541 domain-containing protein" evidence="1">
    <location>
        <begin position="25"/>
        <end position="109"/>
    </location>
</feature>
<sequence>MNRAQQIFLAAALALGLSGGIATAAPMNDYFPTFASASDVQVVILDAQAKANKEYKFMTAQPEIYAAEAKAIIAKTPALAAKLRSMNVQINNVAGIVSSEDGTYSVLLR</sequence>
<feature type="signal peptide" evidence="1">
    <location>
        <begin position="1"/>
        <end position="24"/>
    </location>
</feature>
<keyword evidence="3" id="KW-1185">Reference proteome</keyword>
<gene>
    <name evidence="2" type="ORF">ABID16_002749</name>
</gene>
<keyword evidence="1" id="KW-0732">Signal</keyword>
<evidence type="ECO:0008006" key="4">
    <source>
        <dbReference type="Google" id="ProtNLM"/>
    </source>
</evidence>
<protein>
    <recommendedName>
        <fullName evidence="4">DUF541 domain-containing protein</fullName>
    </recommendedName>
</protein>
<organism evidence="2 3">
    <name type="scientific">Rhizobium aquaticum</name>
    <dbReference type="NCBI Taxonomy" id="1549636"/>
    <lineage>
        <taxon>Bacteria</taxon>
        <taxon>Pseudomonadati</taxon>
        <taxon>Pseudomonadota</taxon>
        <taxon>Alphaproteobacteria</taxon>
        <taxon>Hyphomicrobiales</taxon>
        <taxon>Rhizobiaceae</taxon>
        <taxon>Rhizobium/Agrobacterium group</taxon>
        <taxon>Rhizobium</taxon>
    </lineage>
</organism>
<evidence type="ECO:0000256" key="1">
    <source>
        <dbReference type="SAM" id="SignalP"/>
    </source>
</evidence>
<evidence type="ECO:0000313" key="3">
    <source>
        <dbReference type="Proteomes" id="UP001549047"/>
    </source>
</evidence>
<dbReference type="Proteomes" id="UP001549047">
    <property type="component" value="Unassembled WGS sequence"/>
</dbReference>
<evidence type="ECO:0000313" key="2">
    <source>
        <dbReference type="EMBL" id="MET3614412.1"/>
    </source>
</evidence>
<reference evidence="2 3" key="1">
    <citation type="submission" date="2024-06" db="EMBL/GenBank/DDBJ databases">
        <title>Genomic Encyclopedia of Type Strains, Phase IV (KMG-IV): sequencing the most valuable type-strain genomes for metagenomic binning, comparative biology and taxonomic classification.</title>
        <authorList>
            <person name="Goeker M."/>
        </authorList>
    </citation>
    <scope>NUCLEOTIDE SEQUENCE [LARGE SCALE GENOMIC DNA]</scope>
    <source>
        <strain evidence="2 3">DSM 29780</strain>
    </source>
</reference>
<comment type="caution">
    <text evidence="2">The sequence shown here is derived from an EMBL/GenBank/DDBJ whole genome shotgun (WGS) entry which is preliminary data.</text>
</comment>
<dbReference type="RefSeq" id="WP_354556923.1">
    <property type="nucleotide sequence ID" value="NZ_JBEPMB010000004.1"/>
</dbReference>
<name>A0ABV2J0Y2_9HYPH</name>
<accession>A0ABV2J0Y2</accession>
<proteinExistence type="predicted"/>
<dbReference type="EMBL" id="JBEPMB010000004">
    <property type="protein sequence ID" value="MET3614412.1"/>
    <property type="molecule type" value="Genomic_DNA"/>
</dbReference>